<feature type="signal peptide" evidence="2">
    <location>
        <begin position="1"/>
        <end position="19"/>
    </location>
</feature>
<evidence type="ECO:0000256" key="2">
    <source>
        <dbReference type="SAM" id="SignalP"/>
    </source>
</evidence>
<keyword evidence="2" id="KW-0732">Signal</keyword>
<protein>
    <submittedName>
        <fullName evidence="3">Uncharacterized protein</fullName>
    </submittedName>
</protein>
<dbReference type="EMBL" id="CP034752">
    <property type="protein sequence ID" value="QBH97274.1"/>
    <property type="molecule type" value="Genomic_DNA"/>
</dbReference>
<dbReference type="OrthoDB" id="9931973at2"/>
<keyword evidence="4" id="KW-1185">Reference proteome</keyword>
<evidence type="ECO:0000256" key="1">
    <source>
        <dbReference type="SAM" id="MobiDB-lite"/>
    </source>
</evidence>
<evidence type="ECO:0000313" key="3">
    <source>
        <dbReference type="EMBL" id="QBH97274.1"/>
    </source>
</evidence>
<accession>A0A411WM37</accession>
<proteinExistence type="predicted"/>
<evidence type="ECO:0000313" key="4">
    <source>
        <dbReference type="Proteomes" id="UP000293154"/>
    </source>
</evidence>
<organism evidence="3 4">
    <name type="scientific">Limnobaculum zhutongyuii</name>
    <dbReference type="NCBI Taxonomy" id="2498113"/>
    <lineage>
        <taxon>Bacteria</taxon>
        <taxon>Pseudomonadati</taxon>
        <taxon>Pseudomonadota</taxon>
        <taxon>Gammaproteobacteria</taxon>
        <taxon>Enterobacterales</taxon>
        <taxon>Budviciaceae</taxon>
        <taxon>Limnobaculum</taxon>
    </lineage>
</organism>
<dbReference type="AlphaFoldDB" id="A0A411WM37"/>
<sequence>MLKKTLFILLLAVSFCASAGPRDHRDYRGYKSYPKHYNYNRHKQYRAPSHYNYTRYYNHRYNHRYNPGISFQYRYNLNNYRPVYKGNYRPANRPGVYHHRGGRPSHLR</sequence>
<feature type="compositionally biased region" description="Basic residues" evidence="1">
    <location>
        <begin position="96"/>
        <end position="108"/>
    </location>
</feature>
<feature type="chain" id="PRO_5019282894" evidence="2">
    <location>
        <begin position="20"/>
        <end position="108"/>
    </location>
</feature>
<dbReference type="RefSeq" id="WP_130592208.1">
    <property type="nucleotide sequence ID" value="NZ_CP034752.1"/>
</dbReference>
<gene>
    <name evidence="3" type="ORF">EKN56_13225</name>
</gene>
<reference evidence="3 4" key="1">
    <citation type="submission" date="2019-03" db="EMBL/GenBank/DDBJ databases">
        <title>Pragia sp. nov. isolated from the gut tract of Carduelis flavirostris.</title>
        <authorList>
            <person name="Ge Y."/>
        </authorList>
    </citation>
    <scope>NUCLEOTIDE SEQUENCE [LARGE SCALE GENOMIC DNA]</scope>
    <source>
        <strain evidence="3 4">CF-458</strain>
    </source>
</reference>
<dbReference type="KEGG" id="prag:EKN56_13225"/>
<name>A0A411WM37_9GAMM</name>
<dbReference type="Proteomes" id="UP000293154">
    <property type="component" value="Chromosome"/>
</dbReference>
<feature type="region of interest" description="Disordered" evidence="1">
    <location>
        <begin position="88"/>
        <end position="108"/>
    </location>
</feature>